<reference evidence="1 2" key="1">
    <citation type="journal article" date="2018" name="Sci. Rep.">
        <title>Genomic signatures of local adaptation to the degree of environmental predictability in rotifers.</title>
        <authorList>
            <person name="Franch-Gras L."/>
            <person name="Hahn C."/>
            <person name="Garcia-Roger E.M."/>
            <person name="Carmona M.J."/>
            <person name="Serra M."/>
            <person name="Gomez A."/>
        </authorList>
    </citation>
    <scope>NUCLEOTIDE SEQUENCE [LARGE SCALE GENOMIC DNA]</scope>
    <source>
        <strain evidence="1">HYR1</strain>
    </source>
</reference>
<dbReference type="AlphaFoldDB" id="A0A3M7QW43"/>
<evidence type="ECO:0000313" key="2">
    <source>
        <dbReference type="Proteomes" id="UP000276133"/>
    </source>
</evidence>
<sequence length="92" mass="10779">MNRVFGAWSNIDLTIPMGHIMRQPFFLPSGFLTEPFLFLKPRVYVRPCTKYPIHGIKACVAKQGDTFQFKEFNKIIYIPFLFTKFSVQQTNN</sequence>
<comment type="caution">
    <text evidence="1">The sequence shown here is derived from an EMBL/GenBank/DDBJ whole genome shotgun (WGS) entry which is preliminary data.</text>
</comment>
<organism evidence="1 2">
    <name type="scientific">Brachionus plicatilis</name>
    <name type="common">Marine rotifer</name>
    <name type="synonym">Brachionus muelleri</name>
    <dbReference type="NCBI Taxonomy" id="10195"/>
    <lineage>
        <taxon>Eukaryota</taxon>
        <taxon>Metazoa</taxon>
        <taxon>Spiralia</taxon>
        <taxon>Gnathifera</taxon>
        <taxon>Rotifera</taxon>
        <taxon>Eurotatoria</taxon>
        <taxon>Monogononta</taxon>
        <taxon>Pseudotrocha</taxon>
        <taxon>Ploima</taxon>
        <taxon>Brachionidae</taxon>
        <taxon>Brachionus</taxon>
    </lineage>
</organism>
<dbReference type="Proteomes" id="UP000276133">
    <property type="component" value="Unassembled WGS sequence"/>
</dbReference>
<accession>A0A3M7QW43</accession>
<protein>
    <submittedName>
        <fullName evidence="1">Uncharacterized protein</fullName>
    </submittedName>
</protein>
<evidence type="ECO:0000313" key="1">
    <source>
        <dbReference type="EMBL" id="RNA15185.1"/>
    </source>
</evidence>
<keyword evidence="2" id="KW-1185">Reference proteome</keyword>
<name>A0A3M7QW43_BRAPC</name>
<dbReference type="EMBL" id="REGN01005016">
    <property type="protein sequence ID" value="RNA15185.1"/>
    <property type="molecule type" value="Genomic_DNA"/>
</dbReference>
<proteinExistence type="predicted"/>
<gene>
    <name evidence="1" type="ORF">BpHYR1_049162</name>
</gene>